<keyword evidence="1" id="KW-0812">Transmembrane</keyword>
<feature type="transmembrane region" description="Helical" evidence="1">
    <location>
        <begin position="20"/>
        <end position="47"/>
    </location>
</feature>
<keyword evidence="1" id="KW-1133">Transmembrane helix</keyword>
<proteinExistence type="predicted"/>
<dbReference type="AlphaFoldDB" id="A0A3B0T1G3"/>
<name>A0A3B0T1G3_9ZZZZ</name>
<protein>
    <submittedName>
        <fullName evidence="2">Uncharacterized protein</fullName>
    </submittedName>
</protein>
<dbReference type="EMBL" id="UOEI01000591">
    <property type="protein sequence ID" value="VAW08262.1"/>
    <property type="molecule type" value="Genomic_DNA"/>
</dbReference>
<gene>
    <name evidence="2" type="ORF">MNBD_ACTINO01-1528</name>
</gene>
<accession>A0A3B0T1G3</accession>
<sequence length="48" mass="5220">MSRKGERSTPVWVPNPVDGIVLFLLEALIVVVLFLIGVAVAALALWVF</sequence>
<organism evidence="2">
    <name type="scientific">hydrothermal vent metagenome</name>
    <dbReference type="NCBI Taxonomy" id="652676"/>
    <lineage>
        <taxon>unclassified sequences</taxon>
        <taxon>metagenomes</taxon>
        <taxon>ecological metagenomes</taxon>
    </lineage>
</organism>
<keyword evidence="1" id="KW-0472">Membrane</keyword>
<evidence type="ECO:0000256" key="1">
    <source>
        <dbReference type="SAM" id="Phobius"/>
    </source>
</evidence>
<evidence type="ECO:0000313" key="2">
    <source>
        <dbReference type="EMBL" id="VAW08262.1"/>
    </source>
</evidence>
<reference evidence="2" key="1">
    <citation type="submission" date="2018-06" db="EMBL/GenBank/DDBJ databases">
        <authorList>
            <person name="Zhirakovskaya E."/>
        </authorList>
    </citation>
    <scope>NUCLEOTIDE SEQUENCE</scope>
</reference>